<dbReference type="Pfam" id="PF00763">
    <property type="entry name" value="THF_DHG_CYH"/>
    <property type="match status" value="1"/>
</dbReference>
<feature type="domain" description="Tetrahydrofolate dehydrogenase/cyclohydrolase NAD(P)-binding" evidence="13">
    <location>
        <begin position="139"/>
        <end position="279"/>
    </location>
</feature>
<protein>
    <recommendedName>
        <fullName evidence="11">Bifunctional protein FolD</fullName>
    </recommendedName>
    <domain>
        <recommendedName>
            <fullName evidence="11">Methylenetetrahydrofolate dehydrogenase</fullName>
            <ecNumber evidence="11">1.5.1.5</ecNumber>
        </recommendedName>
    </domain>
    <domain>
        <recommendedName>
            <fullName evidence="11">Methenyltetrahydrofolate cyclohydrolase</fullName>
            <ecNumber evidence="11">3.5.4.9</ecNumber>
        </recommendedName>
    </domain>
</protein>
<dbReference type="SUPFAM" id="SSF53223">
    <property type="entry name" value="Aminoacid dehydrogenase-like, N-terminal domain"/>
    <property type="match status" value="1"/>
</dbReference>
<dbReference type="SUPFAM" id="SSF51735">
    <property type="entry name" value="NAD(P)-binding Rossmann-fold domains"/>
    <property type="match status" value="1"/>
</dbReference>
<dbReference type="GO" id="GO:0004488">
    <property type="term" value="F:methylenetetrahydrofolate dehydrogenase (NADP+) activity"/>
    <property type="evidence" value="ECO:0007669"/>
    <property type="project" value="UniProtKB-EC"/>
</dbReference>
<dbReference type="InterPro" id="IPR020867">
    <property type="entry name" value="THF_DH/CycHdrlase_CS"/>
</dbReference>
<keyword evidence="9 11" id="KW-0486">Methionine biosynthesis</keyword>
<evidence type="ECO:0000256" key="3">
    <source>
        <dbReference type="ARBA" id="ARBA00022605"/>
    </source>
</evidence>
<accession>A0ABX7NBM9</accession>
<evidence type="ECO:0000256" key="11">
    <source>
        <dbReference type="HAMAP-Rule" id="MF_01576"/>
    </source>
</evidence>
<comment type="pathway">
    <text evidence="1 11">One-carbon metabolism; tetrahydrofolate interconversion.</text>
</comment>
<dbReference type="InterPro" id="IPR046346">
    <property type="entry name" value="Aminoacid_DH-like_N_sf"/>
</dbReference>
<dbReference type="InterPro" id="IPR000672">
    <property type="entry name" value="THF_DH/CycHdrlase"/>
</dbReference>
<evidence type="ECO:0000256" key="2">
    <source>
        <dbReference type="ARBA" id="ARBA00022563"/>
    </source>
</evidence>
<keyword evidence="2 11" id="KW-0554">One-carbon metabolism</keyword>
<dbReference type="PROSITE" id="PS00766">
    <property type="entry name" value="THF_DHG_CYH_1"/>
    <property type="match status" value="1"/>
</dbReference>
<dbReference type="PANTHER" id="PTHR48099:SF5">
    <property type="entry name" value="C-1-TETRAHYDROFOLATE SYNTHASE, CYTOPLASMIC"/>
    <property type="match status" value="1"/>
</dbReference>
<keyword evidence="4 11" id="KW-0658">Purine biosynthesis</keyword>
<evidence type="ECO:0000256" key="9">
    <source>
        <dbReference type="ARBA" id="ARBA00023167"/>
    </source>
</evidence>
<dbReference type="Pfam" id="PF02882">
    <property type="entry name" value="THF_DHG_CYH_C"/>
    <property type="match status" value="1"/>
</dbReference>
<dbReference type="EMBL" id="CP071091">
    <property type="protein sequence ID" value="QSQ16197.1"/>
    <property type="molecule type" value="Genomic_DNA"/>
</dbReference>
<dbReference type="CDD" id="cd01080">
    <property type="entry name" value="NAD_bind_m-THF_DH_Cyclohyd"/>
    <property type="match status" value="1"/>
</dbReference>
<evidence type="ECO:0000313" key="14">
    <source>
        <dbReference type="EMBL" id="QSQ16197.1"/>
    </source>
</evidence>
<evidence type="ECO:0000259" key="12">
    <source>
        <dbReference type="Pfam" id="PF00763"/>
    </source>
</evidence>
<dbReference type="NCBIfam" id="NF010783">
    <property type="entry name" value="PRK14186.1"/>
    <property type="match status" value="1"/>
</dbReference>
<keyword evidence="7 11" id="KW-0560">Oxidoreductase</keyword>
<evidence type="ECO:0000256" key="4">
    <source>
        <dbReference type="ARBA" id="ARBA00022755"/>
    </source>
</evidence>
<dbReference type="PROSITE" id="PS00767">
    <property type="entry name" value="THF_DHG_CYH_2"/>
    <property type="match status" value="1"/>
</dbReference>
<keyword evidence="8 11" id="KW-0368">Histidine biosynthesis</keyword>
<feature type="domain" description="Tetrahydrofolate dehydrogenase/cyclohydrolase catalytic" evidence="12">
    <location>
        <begin position="5"/>
        <end position="120"/>
    </location>
</feature>
<keyword evidence="15" id="KW-1185">Reference proteome</keyword>
<comment type="subunit">
    <text evidence="11">Homodimer.</text>
</comment>
<dbReference type="NCBIfam" id="NF008058">
    <property type="entry name" value="PRK10792.1"/>
    <property type="match status" value="1"/>
</dbReference>
<evidence type="ECO:0000256" key="10">
    <source>
        <dbReference type="ARBA" id="ARBA00023268"/>
    </source>
</evidence>
<evidence type="ECO:0000313" key="15">
    <source>
        <dbReference type="Proteomes" id="UP000663090"/>
    </source>
</evidence>
<evidence type="ECO:0000256" key="6">
    <source>
        <dbReference type="ARBA" id="ARBA00022857"/>
    </source>
</evidence>
<dbReference type="HAMAP" id="MF_01576">
    <property type="entry name" value="THF_DHG_CYH"/>
    <property type="match status" value="1"/>
</dbReference>
<dbReference type="EC" id="1.5.1.5" evidence="11"/>
<dbReference type="InterPro" id="IPR020630">
    <property type="entry name" value="THF_DH/CycHdrlase_cat_dom"/>
</dbReference>
<comment type="similarity">
    <text evidence="11">Belongs to the tetrahydrofolate dehydrogenase/cyclohydrolase family.</text>
</comment>
<dbReference type="InterPro" id="IPR036291">
    <property type="entry name" value="NAD(P)-bd_dom_sf"/>
</dbReference>
<dbReference type="Gene3D" id="3.40.50.720">
    <property type="entry name" value="NAD(P)-binding Rossmann-like Domain"/>
    <property type="match status" value="1"/>
</dbReference>
<gene>
    <name evidence="11 14" type="primary">folD</name>
    <name evidence="14" type="ORF">JY572_09185</name>
</gene>
<feature type="binding site" evidence="11">
    <location>
        <begin position="165"/>
        <end position="167"/>
    </location>
    <ligand>
        <name>NADP(+)</name>
        <dbReference type="ChEBI" id="CHEBI:58349"/>
    </ligand>
</feature>
<evidence type="ECO:0000259" key="13">
    <source>
        <dbReference type="Pfam" id="PF02882"/>
    </source>
</evidence>
<keyword evidence="6 11" id="KW-0521">NADP</keyword>
<name>A0ABX7NBM9_9BACT</name>
<keyword evidence="3 11" id="KW-0028">Amino-acid biosynthesis</keyword>
<dbReference type="Proteomes" id="UP000663090">
    <property type="component" value="Chromosome"/>
</dbReference>
<dbReference type="Gene3D" id="3.40.50.10860">
    <property type="entry name" value="Leucine Dehydrogenase, chain A, domain 1"/>
    <property type="match status" value="1"/>
</dbReference>
<evidence type="ECO:0000256" key="8">
    <source>
        <dbReference type="ARBA" id="ARBA00023102"/>
    </source>
</evidence>
<dbReference type="EC" id="3.5.4.9" evidence="11"/>
<keyword evidence="5 11" id="KW-0378">Hydrolase</keyword>
<evidence type="ECO:0000256" key="5">
    <source>
        <dbReference type="ARBA" id="ARBA00022801"/>
    </source>
</evidence>
<keyword evidence="10 11" id="KW-0511">Multifunctional enzyme</keyword>
<evidence type="ECO:0000256" key="7">
    <source>
        <dbReference type="ARBA" id="ARBA00023002"/>
    </source>
</evidence>
<comment type="function">
    <text evidence="11">Catalyzes the oxidation of 5,10-methylenetetrahydrofolate to 5,10-methenyltetrahydrofolate and then the hydrolysis of 5,10-methenyltetrahydrofolate to 10-formyltetrahydrofolate.</text>
</comment>
<proteinExistence type="inferred from homology"/>
<dbReference type="InterPro" id="IPR020631">
    <property type="entry name" value="THF_DH/CycHdrlase_NAD-bd_dom"/>
</dbReference>
<dbReference type="RefSeq" id="WP_206717863.1">
    <property type="nucleotide sequence ID" value="NZ_CP071091.1"/>
</dbReference>
<organism evidence="14 15">
    <name type="scientific">Myxococcus landrumensis</name>
    <dbReference type="NCBI Taxonomy" id="2813577"/>
    <lineage>
        <taxon>Bacteria</taxon>
        <taxon>Pseudomonadati</taxon>
        <taxon>Myxococcota</taxon>
        <taxon>Myxococcia</taxon>
        <taxon>Myxococcales</taxon>
        <taxon>Cystobacterineae</taxon>
        <taxon>Myxococcaceae</taxon>
        <taxon>Myxococcus</taxon>
    </lineage>
</organism>
<dbReference type="GO" id="GO:0004477">
    <property type="term" value="F:methenyltetrahydrofolate cyclohydrolase activity"/>
    <property type="evidence" value="ECO:0007669"/>
    <property type="project" value="UniProtKB-EC"/>
</dbReference>
<reference evidence="14 15" key="1">
    <citation type="submission" date="2021-02" db="EMBL/GenBank/DDBJ databases">
        <title>De Novo genome assembly of isolated myxobacteria.</title>
        <authorList>
            <person name="Stevens D.C."/>
        </authorList>
    </citation>
    <scope>NUCLEOTIDE SEQUENCE [LARGE SCALE GENOMIC DNA]</scope>
    <source>
        <strain evidence="14 15">SCHIC003</strain>
    </source>
</reference>
<evidence type="ECO:0000256" key="1">
    <source>
        <dbReference type="ARBA" id="ARBA00004777"/>
    </source>
</evidence>
<comment type="catalytic activity">
    <reaction evidence="11">
        <text>(6R)-5,10-methylene-5,6,7,8-tetrahydrofolate + NADP(+) = (6R)-5,10-methenyltetrahydrofolate + NADPH</text>
        <dbReference type="Rhea" id="RHEA:22812"/>
        <dbReference type="ChEBI" id="CHEBI:15636"/>
        <dbReference type="ChEBI" id="CHEBI:57455"/>
        <dbReference type="ChEBI" id="CHEBI:57783"/>
        <dbReference type="ChEBI" id="CHEBI:58349"/>
        <dbReference type="EC" id="1.5.1.5"/>
    </reaction>
</comment>
<sequence length="286" mass="30341">MAQLIDGKAVAARVRAEVKSEVSRLQAERGLIPGLAVVRVGDDPASQVYVAGKKKAAEEVGFRSWEHHRDSSISQDELLALVHRLNEDSAVHGILVQLPLPRHLDAEAIISAVRPEKDVDGFHPLNAGNLLLGRPATRACTPLGVMRLLEEVGCEPASKNAVVVGRSNIVGKPMALMLLQRNATVTLCHSKSDLPAEVSRADILVVAAGVRELVKGAWVKPGAVVIDVGMNRKEDGKLVGDVEFAAAAERASFITPVPGGVGPMTIAMLIRNTLEAAMRGVTPSSH</sequence>
<comment type="caution">
    <text evidence="11">Lacks conserved residue(s) required for the propagation of feature annotation.</text>
</comment>
<dbReference type="PRINTS" id="PR00085">
    <property type="entry name" value="THFDHDRGNASE"/>
</dbReference>
<comment type="catalytic activity">
    <reaction evidence="11">
        <text>(6R)-5,10-methenyltetrahydrofolate + H2O = (6R)-10-formyltetrahydrofolate + H(+)</text>
        <dbReference type="Rhea" id="RHEA:23700"/>
        <dbReference type="ChEBI" id="CHEBI:15377"/>
        <dbReference type="ChEBI" id="CHEBI:15378"/>
        <dbReference type="ChEBI" id="CHEBI:57455"/>
        <dbReference type="ChEBI" id="CHEBI:195366"/>
        <dbReference type="EC" id="3.5.4.9"/>
    </reaction>
</comment>
<dbReference type="PANTHER" id="PTHR48099">
    <property type="entry name" value="C-1-TETRAHYDROFOLATE SYNTHASE, CYTOPLASMIC-RELATED"/>
    <property type="match status" value="1"/>
</dbReference>